<feature type="compositionally biased region" description="Basic and acidic residues" evidence="2">
    <location>
        <begin position="31"/>
        <end position="58"/>
    </location>
</feature>
<feature type="non-terminal residue" evidence="4">
    <location>
        <position position="1"/>
    </location>
</feature>
<gene>
    <name evidence="3" type="ORF">BJG266_LOCUS42955</name>
    <name evidence="4" type="ORF">QVE165_LOCUS59857</name>
</gene>
<evidence type="ECO:0000313" key="4">
    <source>
        <dbReference type="EMBL" id="CAF1643317.1"/>
    </source>
</evidence>
<feature type="region of interest" description="Disordered" evidence="2">
    <location>
        <begin position="1"/>
        <end position="216"/>
    </location>
</feature>
<dbReference type="InterPro" id="IPR036705">
    <property type="entry name" value="Ribosyl_crysJ1_sf"/>
</dbReference>
<dbReference type="Proteomes" id="UP000663877">
    <property type="component" value="Unassembled WGS sequence"/>
</dbReference>
<sequence>MADINEKNEHNHPHSNENAHVPLTPNEDETERSSDRSHLNSDDQSENPHESSEHDKINENNSDQPVANQSNMTDEEGRHEHATTVEDTHMDQSRSKTSSNEKQHSNSTNPVNNNNDDHTMDTDDITKDDLNQSSELFTDNTMEPDTHDDKNDQTDSQENTSVSDLNSPAGDDYQKETIPPTGNSNENYETNPSTSSGKRNSNSDIQLDEDPEIGESQEGLEIHKPEEGSNTDMQEKPTTPSVLSSSVHADIRWLNPQYHENDLIKKPAELENDMNVPSGPIDKDILNRVQGSMIGMALGDALGAHVEFRPHQYLVQHPVTKLESGGTWGLSKGQFTDDTSMALCLANSLIANRDYNPYDQLVRYKWWYKHGYMSSTGQCFDIGAATRQSVLEFEQRQKQYAKSHNIPPTQIDYLPYSELKKEFDVYCSEEEVAGNGALMRLAPVPLFFYRHPEAAVEYSGQSGQITHGDQKAYDSCRYYGALIVAALQGYSKDKLLDNEFYSKHKTWFGNNELHPDIKSIAEGSYKRKNGYDDGIRGKGYIVAAL</sequence>
<accession>A0A816E807</accession>
<dbReference type="AlphaFoldDB" id="A0A816E807"/>
<feature type="compositionally biased region" description="Polar residues" evidence="2">
    <location>
        <begin position="180"/>
        <end position="205"/>
    </location>
</feature>
<keyword evidence="1" id="KW-0460">Magnesium</keyword>
<evidence type="ECO:0008006" key="6">
    <source>
        <dbReference type="Google" id="ProtNLM"/>
    </source>
</evidence>
<reference evidence="4" key="1">
    <citation type="submission" date="2021-02" db="EMBL/GenBank/DDBJ databases">
        <authorList>
            <person name="Nowell W R."/>
        </authorList>
    </citation>
    <scope>NUCLEOTIDE SEQUENCE</scope>
</reference>
<feature type="compositionally biased region" description="Basic and acidic residues" evidence="2">
    <location>
        <begin position="144"/>
        <end position="153"/>
    </location>
</feature>
<feature type="binding site" evidence="1">
    <location>
        <position position="337"/>
    </location>
    <ligand>
        <name>Mg(2+)</name>
        <dbReference type="ChEBI" id="CHEBI:18420"/>
        <label>1</label>
    </ligand>
</feature>
<feature type="compositionally biased region" description="Polar residues" evidence="2">
    <location>
        <begin position="132"/>
        <end position="143"/>
    </location>
</feature>
<feature type="compositionally biased region" description="Low complexity" evidence="2">
    <location>
        <begin position="105"/>
        <end position="114"/>
    </location>
</feature>
<feature type="compositionally biased region" description="Basic and acidic residues" evidence="2">
    <location>
        <begin position="75"/>
        <end position="104"/>
    </location>
</feature>
<dbReference type="PANTHER" id="PTHR16222:SF12">
    <property type="entry name" value="ADP-RIBOSYLGLYCOHYDROLASE-RELATED"/>
    <property type="match status" value="1"/>
</dbReference>
<feature type="compositionally biased region" description="Basic and acidic residues" evidence="2">
    <location>
        <begin position="1"/>
        <end position="17"/>
    </location>
</feature>
<proteinExistence type="predicted"/>
<dbReference type="InterPro" id="IPR005502">
    <property type="entry name" value="Ribosyl_crysJ1"/>
</dbReference>
<dbReference type="OrthoDB" id="410104at2759"/>
<feature type="region of interest" description="Disordered" evidence="2">
    <location>
        <begin position="225"/>
        <end position="244"/>
    </location>
</feature>
<keyword evidence="5" id="KW-1185">Reference proteome</keyword>
<feature type="compositionally biased region" description="Polar residues" evidence="2">
    <location>
        <begin position="228"/>
        <end position="244"/>
    </location>
</feature>
<dbReference type="Pfam" id="PF03747">
    <property type="entry name" value="ADP_ribosyl_GH"/>
    <property type="match status" value="1"/>
</dbReference>
<comment type="cofactor">
    <cofactor evidence="1">
        <name>Mg(2+)</name>
        <dbReference type="ChEBI" id="CHEBI:18420"/>
    </cofactor>
    <text evidence="1">Binds 2 magnesium ions per subunit.</text>
</comment>
<keyword evidence="1" id="KW-0479">Metal-binding</keyword>
<feature type="compositionally biased region" description="Acidic residues" evidence="2">
    <location>
        <begin position="206"/>
        <end position="215"/>
    </location>
</feature>
<comment type="caution">
    <text evidence="4">The sequence shown here is derived from an EMBL/GenBank/DDBJ whole genome shotgun (WGS) entry which is preliminary data.</text>
</comment>
<protein>
    <recommendedName>
        <fullName evidence="6">ADP-ribosylglycohydrolase</fullName>
    </recommendedName>
</protein>
<feature type="binding site" evidence="1">
    <location>
        <position position="336"/>
    </location>
    <ligand>
        <name>Mg(2+)</name>
        <dbReference type="ChEBI" id="CHEBI:18420"/>
        <label>1</label>
    </ligand>
</feature>
<feature type="compositionally biased region" description="Polar residues" evidence="2">
    <location>
        <begin position="154"/>
        <end position="166"/>
    </location>
</feature>
<evidence type="ECO:0000256" key="2">
    <source>
        <dbReference type="SAM" id="MobiDB-lite"/>
    </source>
</evidence>
<dbReference type="InterPro" id="IPR050792">
    <property type="entry name" value="ADP-ribosylglycohydrolase"/>
</dbReference>
<evidence type="ECO:0000256" key="1">
    <source>
        <dbReference type="PIRSR" id="PIRSR605502-1"/>
    </source>
</evidence>
<dbReference type="GO" id="GO:0046872">
    <property type="term" value="F:metal ion binding"/>
    <property type="evidence" value="ECO:0007669"/>
    <property type="project" value="UniProtKB-KW"/>
</dbReference>
<dbReference type="EMBL" id="CAJNOM010003239">
    <property type="protein sequence ID" value="CAF1643317.1"/>
    <property type="molecule type" value="Genomic_DNA"/>
</dbReference>
<dbReference type="EMBL" id="CAJNOI010002904">
    <property type="protein sequence ID" value="CAF1497189.1"/>
    <property type="molecule type" value="Genomic_DNA"/>
</dbReference>
<feature type="binding site" evidence="1">
    <location>
        <position position="338"/>
    </location>
    <ligand>
        <name>Mg(2+)</name>
        <dbReference type="ChEBI" id="CHEBI:18420"/>
        <label>1</label>
    </ligand>
</feature>
<organism evidence="4 5">
    <name type="scientific">Adineta steineri</name>
    <dbReference type="NCBI Taxonomy" id="433720"/>
    <lineage>
        <taxon>Eukaryota</taxon>
        <taxon>Metazoa</taxon>
        <taxon>Spiralia</taxon>
        <taxon>Gnathifera</taxon>
        <taxon>Rotifera</taxon>
        <taxon>Eurotatoria</taxon>
        <taxon>Bdelloidea</taxon>
        <taxon>Adinetida</taxon>
        <taxon>Adinetidae</taxon>
        <taxon>Adineta</taxon>
    </lineage>
</organism>
<feature type="compositionally biased region" description="Polar residues" evidence="2">
    <location>
        <begin position="59"/>
        <end position="72"/>
    </location>
</feature>
<dbReference type="Gene3D" id="1.10.4080.10">
    <property type="entry name" value="ADP-ribosylation/Crystallin J1"/>
    <property type="match status" value="1"/>
</dbReference>
<evidence type="ECO:0000313" key="5">
    <source>
        <dbReference type="Proteomes" id="UP000663832"/>
    </source>
</evidence>
<dbReference type="SUPFAM" id="SSF101478">
    <property type="entry name" value="ADP-ribosylglycohydrolase"/>
    <property type="match status" value="1"/>
</dbReference>
<feature type="compositionally biased region" description="Basic and acidic residues" evidence="2">
    <location>
        <begin position="115"/>
        <end position="130"/>
    </location>
</feature>
<dbReference type="Proteomes" id="UP000663832">
    <property type="component" value="Unassembled WGS sequence"/>
</dbReference>
<evidence type="ECO:0000313" key="3">
    <source>
        <dbReference type="EMBL" id="CAF1497189.1"/>
    </source>
</evidence>
<name>A0A816E807_9BILA</name>
<dbReference type="PANTHER" id="PTHR16222">
    <property type="entry name" value="ADP-RIBOSYLGLYCOHYDROLASE"/>
    <property type="match status" value="1"/>
</dbReference>